<dbReference type="EMBL" id="SPHZ02000010">
    <property type="protein sequence ID" value="KAF0896169.1"/>
    <property type="molecule type" value="Genomic_DNA"/>
</dbReference>
<gene>
    <name evidence="2" type="ORF">E2562_019662</name>
</gene>
<keyword evidence="3" id="KW-1185">Reference proteome</keyword>
<dbReference type="AlphaFoldDB" id="A0A6G1C7G1"/>
<name>A0A6G1C7G1_9ORYZ</name>
<proteinExistence type="predicted"/>
<evidence type="ECO:0000313" key="3">
    <source>
        <dbReference type="Proteomes" id="UP000479710"/>
    </source>
</evidence>
<evidence type="ECO:0000313" key="2">
    <source>
        <dbReference type="EMBL" id="KAF0896169.1"/>
    </source>
</evidence>
<accession>A0A6G1C7G1</accession>
<dbReference type="Proteomes" id="UP000479710">
    <property type="component" value="Unassembled WGS sequence"/>
</dbReference>
<feature type="region of interest" description="Disordered" evidence="1">
    <location>
        <begin position="1"/>
        <end position="28"/>
    </location>
</feature>
<reference evidence="2 3" key="1">
    <citation type="submission" date="2019-11" db="EMBL/GenBank/DDBJ databases">
        <title>Whole genome sequence of Oryza granulata.</title>
        <authorList>
            <person name="Li W."/>
        </authorList>
    </citation>
    <scope>NUCLEOTIDE SEQUENCE [LARGE SCALE GENOMIC DNA]</scope>
    <source>
        <strain evidence="3">cv. Menghai</strain>
        <tissue evidence="2">Leaf</tissue>
    </source>
</reference>
<evidence type="ECO:0000256" key="1">
    <source>
        <dbReference type="SAM" id="MobiDB-lite"/>
    </source>
</evidence>
<organism evidence="2 3">
    <name type="scientific">Oryza meyeriana var. granulata</name>
    <dbReference type="NCBI Taxonomy" id="110450"/>
    <lineage>
        <taxon>Eukaryota</taxon>
        <taxon>Viridiplantae</taxon>
        <taxon>Streptophyta</taxon>
        <taxon>Embryophyta</taxon>
        <taxon>Tracheophyta</taxon>
        <taxon>Spermatophyta</taxon>
        <taxon>Magnoliopsida</taxon>
        <taxon>Liliopsida</taxon>
        <taxon>Poales</taxon>
        <taxon>Poaceae</taxon>
        <taxon>BOP clade</taxon>
        <taxon>Oryzoideae</taxon>
        <taxon>Oryzeae</taxon>
        <taxon>Oryzinae</taxon>
        <taxon>Oryza</taxon>
        <taxon>Oryza meyeriana</taxon>
    </lineage>
</organism>
<sequence>MPMYKLTPLTDQHATQEPLPGRRRPSSWKVGMKLPADAKLLYEVSDKVYSQPKIASISSAADLPRQPTPPLL</sequence>
<protein>
    <submittedName>
        <fullName evidence="2">Uncharacterized protein</fullName>
    </submittedName>
</protein>
<comment type="caution">
    <text evidence="2">The sequence shown here is derived from an EMBL/GenBank/DDBJ whole genome shotgun (WGS) entry which is preliminary data.</text>
</comment>